<evidence type="ECO:0000313" key="4">
    <source>
        <dbReference type="EMBL" id="MET8437396.1"/>
    </source>
</evidence>
<evidence type="ECO:0000259" key="3">
    <source>
        <dbReference type="PROSITE" id="PS50043"/>
    </source>
</evidence>
<evidence type="ECO:0000256" key="2">
    <source>
        <dbReference type="ARBA" id="ARBA00022840"/>
    </source>
</evidence>
<sequence>MGVPAIDSQVVLRGRGQEMAALDRVLATAQADSSAVLVLRGVPGIGKSALLDYAASRADGFRTVAVAGIESEMELPYASLHQLCTPLLGRLGELPAPQRDALSVAFGLREGGPPQRFLVGLAVLSLLAGAAVDQPVACLVDDAQWLDDGSLQALAFVARRLVAEPVALIFARRDSAGDRELAGLPELIVKGLRAPEARALLASAVRVPFDPLVRERIVAEAHGNPMALLQMPRALTPAELAGGFGLPGGGPVADCIETVLHLRFQMLPEESRRLLMTGAAEPTGDVALLWRAAGLQGIPGDAATAAEAAGLIEFGSRARFHHPLVRSAVYQGMSAPQRRAAHQALAEATDPHLDPDRRAWHRAHAAARPEESVAFDLERSACRAQGRGGAVAAAAFLRRAAELTPDPARRVTRSLAAAQAAIDAGGVDQAHCMLAAAEAGPLDDLQRARLERLRARLVFSEVRGGDAPRRLLDAAHRLAPLDAALARDTLLEATGAAISAGRLSEGPGLREVAEAARAGPPPSTPPRMVDVLLDSLAGLIIDGNAAGVDALRRALHVVQQEQRSGASDADKRWLWLAFRVTPEPLAPELWDDEAWHELAAGAVAVSREAGALAILPMALTYQACAHVHAGEFDTAAALIDEATAISDAAGGVPMMYTSLVLGAWRGQESQALGLIEATIKEVRARGEGRVLALAEYATALLHNGLGHYDVALAAATRACQYEDPGIFGWALIELIEAAARSGQPEVAAAALGKLTERTGPSGTDWALGAEACSRALLSDDQAADALYQEAIERLERGRITVYLARAHLLYGEWLRRRNRRQDSRTQLRTAYETFSRIGADGFAERARRELLATGEAVRKRTVDTLSQLTSQETQIAGLAREGNTNGEIAAQLFISSRTVEWHLGNVFTKLGVSSRRQLRSVLSPPNRRQ</sequence>
<keyword evidence="1" id="KW-0547">Nucleotide-binding</keyword>
<keyword evidence="5" id="KW-1185">Reference proteome</keyword>
<dbReference type="InterPro" id="IPR011990">
    <property type="entry name" value="TPR-like_helical_dom_sf"/>
</dbReference>
<dbReference type="PROSITE" id="PS00622">
    <property type="entry name" value="HTH_LUXR_1"/>
    <property type="match status" value="1"/>
</dbReference>
<dbReference type="SMART" id="SM00421">
    <property type="entry name" value="HTH_LUXR"/>
    <property type="match status" value="1"/>
</dbReference>
<feature type="domain" description="HTH luxR-type" evidence="3">
    <location>
        <begin position="861"/>
        <end position="926"/>
    </location>
</feature>
<dbReference type="Gene3D" id="1.10.10.10">
    <property type="entry name" value="Winged helix-like DNA-binding domain superfamily/Winged helix DNA-binding domain"/>
    <property type="match status" value="1"/>
</dbReference>
<dbReference type="InterPro" id="IPR000792">
    <property type="entry name" value="Tscrpt_reg_LuxR_C"/>
</dbReference>
<dbReference type="PROSITE" id="PS50043">
    <property type="entry name" value="HTH_LUXR_2"/>
    <property type="match status" value="1"/>
</dbReference>
<dbReference type="SUPFAM" id="SSF48452">
    <property type="entry name" value="TPR-like"/>
    <property type="match status" value="1"/>
</dbReference>
<dbReference type="Pfam" id="PF00196">
    <property type="entry name" value="GerE"/>
    <property type="match status" value="1"/>
</dbReference>
<dbReference type="SUPFAM" id="SSF52540">
    <property type="entry name" value="P-loop containing nucleoside triphosphate hydrolases"/>
    <property type="match status" value="1"/>
</dbReference>
<name>A0ABV2UHR8_9ACTN</name>
<dbReference type="InterPro" id="IPR041664">
    <property type="entry name" value="AAA_16"/>
</dbReference>
<dbReference type="SUPFAM" id="SSF46894">
    <property type="entry name" value="C-terminal effector domain of the bipartite response regulators"/>
    <property type="match status" value="1"/>
</dbReference>
<organism evidence="4 5">
    <name type="scientific">Streptomyces sp. 900116325</name>
    <dbReference type="NCBI Taxonomy" id="3154295"/>
    <lineage>
        <taxon>Bacteria</taxon>
        <taxon>Bacillati</taxon>
        <taxon>Actinomycetota</taxon>
        <taxon>Actinomycetes</taxon>
        <taxon>Kitasatosporales</taxon>
        <taxon>Streptomycetaceae</taxon>
        <taxon>Streptomyces</taxon>
    </lineage>
</organism>
<protein>
    <submittedName>
        <fullName evidence="4">AAA family ATPase</fullName>
    </submittedName>
</protein>
<evidence type="ECO:0000256" key="1">
    <source>
        <dbReference type="ARBA" id="ARBA00022741"/>
    </source>
</evidence>
<keyword evidence="2" id="KW-0067">ATP-binding</keyword>
<dbReference type="PANTHER" id="PTHR16305">
    <property type="entry name" value="TESTICULAR SOLUBLE ADENYLYL CYCLASE"/>
    <property type="match status" value="1"/>
</dbReference>
<evidence type="ECO:0000313" key="5">
    <source>
        <dbReference type="Proteomes" id="UP001550044"/>
    </source>
</evidence>
<comment type="caution">
    <text evidence="4">The sequence shown here is derived from an EMBL/GenBank/DDBJ whole genome shotgun (WGS) entry which is preliminary data.</text>
</comment>
<dbReference type="EMBL" id="JBEXIP010000037">
    <property type="protein sequence ID" value="MET8437396.1"/>
    <property type="molecule type" value="Genomic_DNA"/>
</dbReference>
<gene>
    <name evidence="4" type="ORF">ABZV61_32515</name>
</gene>
<dbReference type="PRINTS" id="PR00038">
    <property type="entry name" value="HTHLUXR"/>
</dbReference>
<dbReference type="InterPro" id="IPR016032">
    <property type="entry name" value="Sig_transdc_resp-reg_C-effctor"/>
</dbReference>
<accession>A0ABV2UHR8</accession>
<dbReference type="RefSeq" id="WP_356712058.1">
    <property type="nucleotide sequence ID" value="NZ_JBEXIP010000037.1"/>
</dbReference>
<dbReference type="Pfam" id="PF13191">
    <property type="entry name" value="AAA_16"/>
    <property type="match status" value="1"/>
</dbReference>
<dbReference type="InterPro" id="IPR036388">
    <property type="entry name" value="WH-like_DNA-bd_sf"/>
</dbReference>
<dbReference type="Proteomes" id="UP001550044">
    <property type="component" value="Unassembled WGS sequence"/>
</dbReference>
<dbReference type="InterPro" id="IPR027417">
    <property type="entry name" value="P-loop_NTPase"/>
</dbReference>
<dbReference type="PANTHER" id="PTHR16305:SF35">
    <property type="entry name" value="TRANSCRIPTIONAL ACTIVATOR DOMAIN"/>
    <property type="match status" value="1"/>
</dbReference>
<dbReference type="CDD" id="cd06170">
    <property type="entry name" value="LuxR_C_like"/>
    <property type="match status" value="1"/>
</dbReference>
<proteinExistence type="predicted"/>
<reference evidence="4 5" key="1">
    <citation type="submission" date="2024-06" db="EMBL/GenBank/DDBJ databases">
        <title>The Natural Products Discovery Center: Release of the First 8490 Sequenced Strains for Exploring Actinobacteria Biosynthetic Diversity.</title>
        <authorList>
            <person name="Kalkreuter E."/>
            <person name="Kautsar S.A."/>
            <person name="Yang D."/>
            <person name="Bader C.D."/>
            <person name="Teijaro C.N."/>
            <person name="Fluegel L."/>
            <person name="Davis C.M."/>
            <person name="Simpson J.R."/>
            <person name="Lauterbach L."/>
            <person name="Steele A.D."/>
            <person name="Gui C."/>
            <person name="Meng S."/>
            <person name="Li G."/>
            <person name="Viehrig K."/>
            <person name="Ye F."/>
            <person name="Su P."/>
            <person name="Kiefer A.F."/>
            <person name="Nichols A."/>
            <person name="Cepeda A.J."/>
            <person name="Yan W."/>
            <person name="Fan B."/>
            <person name="Jiang Y."/>
            <person name="Adhikari A."/>
            <person name="Zheng C.-J."/>
            <person name="Schuster L."/>
            <person name="Cowan T.M."/>
            <person name="Smanski M.J."/>
            <person name="Chevrette M.G."/>
            <person name="De Carvalho L.P.S."/>
            <person name="Shen B."/>
        </authorList>
    </citation>
    <scope>NUCLEOTIDE SEQUENCE [LARGE SCALE GENOMIC DNA]</scope>
    <source>
        <strain evidence="4 5">NPDC005137</strain>
    </source>
</reference>